<dbReference type="Proteomes" id="UP000268313">
    <property type="component" value="Unassembled WGS sequence"/>
</dbReference>
<sequence>MSTRKDKQSVLPVNCPAGYPPHHTGYSCVTSLSCVTGIWEEQYYCINPSTSHIVNAGTTGRTKGCCPES</sequence>
<organism evidence="1 2">
    <name type="scientific">Corallococcus carmarthensis</name>
    <dbReference type="NCBI Taxonomy" id="2316728"/>
    <lineage>
        <taxon>Bacteria</taxon>
        <taxon>Pseudomonadati</taxon>
        <taxon>Myxococcota</taxon>
        <taxon>Myxococcia</taxon>
        <taxon>Myxococcales</taxon>
        <taxon>Cystobacterineae</taxon>
        <taxon>Myxococcaceae</taxon>
        <taxon>Corallococcus</taxon>
    </lineage>
</organism>
<protein>
    <submittedName>
        <fullName evidence="1">Uncharacterized protein</fullName>
    </submittedName>
</protein>
<keyword evidence="2" id="KW-1185">Reference proteome</keyword>
<dbReference type="EMBL" id="RAWE01000074">
    <property type="protein sequence ID" value="RKH01290.1"/>
    <property type="molecule type" value="Genomic_DNA"/>
</dbReference>
<comment type="caution">
    <text evidence="1">The sequence shown here is derived from an EMBL/GenBank/DDBJ whole genome shotgun (WGS) entry which is preliminary data.</text>
</comment>
<dbReference type="AlphaFoldDB" id="A0A3A8JZU9"/>
<reference evidence="2" key="1">
    <citation type="submission" date="2018-09" db="EMBL/GenBank/DDBJ databases">
        <authorList>
            <person name="Livingstone P.G."/>
            <person name="Whitworth D.E."/>
        </authorList>
    </citation>
    <scope>NUCLEOTIDE SEQUENCE [LARGE SCALE GENOMIC DNA]</scope>
    <source>
        <strain evidence="2">CA043D</strain>
    </source>
</reference>
<gene>
    <name evidence="1" type="ORF">D7X32_20685</name>
</gene>
<evidence type="ECO:0000313" key="2">
    <source>
        <dbReference type="Proteomes" id="UP000268313"/>
    </source>
</evidence>
<dbReference type="PROSITE" id="PS51257">
    <property type="entry name" value="PROKAR_LIPOPROTEIN"/>
    <property type="match status" value="1"/>
</dbReference>
<accession>A0A3A8JZU9</accession>
<proteinExistence type="predicted"/>
<dbReference type="RefSeq" id="WP_120604286.1">
    <property type="nucleotide sequence ID" value="NZ_JABFJX010000269.1"/>
</dbReference>
<name>A0A3A8JZU9_9BACT</name>
<evidence type="ECO:0000313" key="1">
    <source>
        <dbReference type="EMBL" id="RKH01290.1"/>
    </source>
</evidence>